<proteinExistence type="inferred from homology"/>
<keyword evidence="5" id="KW-0285">Flavoprotein</keyword>
<evidence type="ECO:0000256" key="6">
    <source>
        <dbReference type="ARBA" id="ARBA00022643"/>
    </source>
</evidence>
<reference evidence="9 10" key="1">
    <citation type="submission" date="2015-08" db="EMBL/GenBank/DDBJ databases">
        <title>The complete genome sequence of Bacillus beveridgei MLTeJB.</title>
        <authorList>
            <person name="Hanson T.E."/>
            <person name="Mesa C."/>
            <person name="Basesman S.M."/>
            <person name="Oremland R.S."/>
        </authorList>
    </citation>
    <scope>NUCLEOTIDE SEQUENCE [LARGE SCALE GENOMIC DNA]</scope>
    <source>
        <strain evidence="9 10">MLTeJB</strain>
    </source>
</reference>
<keyword evidence="4" id="KW-0813">Transport</keyword>
<evidence type="ECO:0000256" key="5">
    <source>
        <dbReference type="ARBA" id="ARBA00022630"/>
    </source>
</evidence>
<organism evidence="9 10">
    <name type="scientific">Salisediminibacterium beveridgei</name>
    <dbReference type="NCBI Taxonomy" id="632773"/>
    <lineage>
        <taxon>Bacteria</taxon>
        <taxon>Bacillati</taxon>
        <taxon>Bacillota</taxon>
        <taxon>Bacilli</taxon>
        <taxon>Bacillales</taxon>
        <taxon>Bacillaceae</taxon>
        <taxon>Salisediminibacterium</taxon>
    </lineage>
</organism>
<dbReference type="InterPro" id="IPR008254">
    <property type="entry name" value="Flavodoxin/NO_synth"/>
</dbReference>
<dbReference type="OrthoDB" id="9790745at2"/>
<evidence type="ECO:0000256" key="2">
    <source>
        <dbReference type="ARBA" id="ARBA00003297"/>
    </source>
</evidence>
<dbReference type="AlphaFoldDB" id="A0A1D7QZC1"/>
<comment type="cofactor">
    <cofactor evidence="1">
        <name>FMN</name>
        <dbReference type="ChEBI" id="CHEBI:58210"/>
    </cofactor>
</comment>
<evidence type="ECO:0000259" key="8">
    <source>
        <dbReference type="PROSITE" id="PS50902"/>
    </source>
</evidence>
<dbReference type="RefSeq" id="WP_069366246.1">
    <property type="nucleotide sequence ID" value="NZ_CP012502.1"/>
</dbReference>
<dbReference type="KEGG" id="bbev:BBEV_3041"/>
<dbReference type="InterPro" id="IPR029039">
    <property type="entry name" value="Flavoprotein-like_sf"/>
</dbReference>
<evidence type="ECO:0000313" key="10">
    <source>
        <dbReference type="Proteomes" id="UP000094463"/>
    </source>
</evidence>
<evidence type="ECO:0000256" key="7">
    <source>
        <dbReference type="ARBA" id="ARBA00022982"/>
    </source>
</evidence>
<protein>
    <submittedName>
        <fullName evidence="9">Flavodoxin</fullName>
    </submittedName>
</protein>
<keyword evidence="10" id="KW-1185">Reference proteome</keyword>
<dbReference type="Pfam" id="PF00258">
    <property type="entry name" value="Flavodoxin_1"/>
    <property type="match status" value="1"/>
</dbReference>
<evidence type="ECO:0000256" key="1">
    <source>
        <dbReference type="ARBA" id="ARBA00001917"/>
    </source>
</evidence>
<evidence type="ECO:0000313" key="9">
    <source>
        <dbReference type="EMBL" id="AOM84359.1"/>
    </source>
</evidence>
<dbReference type="EMBL" id="CP012502">
    <property type="protein sequence ID" value="AOM84359.1"/>
    <property type="molecule type" value="Genomic_DNA"/>
</dbReference>
<gene>
    <name evidence="9" type="ORF">BBEV_3041</name>
</gene>
<dbReference type="PANTHER" id="PTHR42809">
    <property type="entry name" value="FLAVODOXIN 2"/>
    <property type="match status" value="1"/>
</dbReference>
<comment type="function">
    <text evidence="2">Low-potential electron donor to a number of redox enzymes.</text>
</comment>
<name>A0A1D7QZC1_9BACI</name>
<dbReference type="Gene3D" id="3.40.50.360">
    <property type="match status" value="1"/>
</dbReference>
<keyword evidence="7" id="KW-0249">Electron transport</keyword>
<dbReference type="InterPro" id="IPR050619">
    <property type="entry name" value="Flavodoxin"/>
</dbReference>
<dbReference type="Proteomes" id="UP000094463">
    <property type="component" value="Chromosome"/>
</dbReference>
<dbReference type="SUPFAM" id="SSF52218">
    <property type="entry name" value="Flavoproteins"/>
    <property type="match status" value="1"/>
</dbReference>
<feature type="domain" description="Flavodoxin-like" evidence="8">
    <location>
        <begin position="10"/>
        <end position="147"/>
    </location>
</feature>
<sequence>MALTNYNPKIVILPYSMTGNTRAVADLIRDLSGDYAAEIHPNPDPKTVPDLIRSTDILMIGTYSWGNGEIPEGFSPILDAVKSHAEPGLITGVFGTGDSFYPAFCGAVDRLAEDLHDTCFVAERLKIELMPQPSDIDRCRTFIHTLTSHLAIATPTQGGIRS</sequence>
<evidence type="ECO:0000256" key="3">
    <source>
        <dbReference type="ARBA" id="ARBA00005267"/>
    </source>
</evidence>
<dbReference type="PANTHER" id="PTHR42809:SF1">
    <property type="entry name" value="FLAVODOXIN 1"/>
    <property type="match status" value="1"/>
</dbReference>
<keyword evidence="6" id="KW-0288">FMN</keyword>
<accession>A0A1D7QZC1</accession>
<dbReference type="GO" id="GO:0010181">
    <property type="term" value="F:FMN binding"/>
    <property type="evidence" value="ECO:0007669"/>
    <property type="project" value="InterPro"/>
</dbReference>
<comment type="similarity">
    <text evidence="3">Belongs to the flavodoxin family.</text>
</comment>
<evidence type="ECO:0000256" key="4">
    <source>
        <dbReference type="ARBA" id="ARBA00022448"/>
    </source>
</evidence>
<dbReference type="GO" id="GO:0016651">
    <property type="term" value="F:oxidoreductase activity, acting on NAD(P)H"/>
    <property type="evidence" value="ECO:0007669"/>
    <property type="project" value="UniProtKB-ARBA"/>
</dbReference>
<dbReference type="PROSITE" id="PS50902">
    <property type="entry name" value="FLAVODOXIN_LIKE"/>
    <property type="match status" value="1"/>
</dbReference>
<dbReference type="STRING" id="632773.BBEV_3041"/>